<protein>
    <submittedName>
        <fullName evidence="6">ABC transporter ATP-binding protein</fullName>
    </submittedName>
</protein>
<keyword evidence="2" id="KW-0472">Membrane</keyword>
<dbReference type="AlphaFoldDB" id="A0A4U0Q837"/>
<comment type="caution">
    <text evidence="6">The sequence shown here is derived from an EMBL/GenBank/DDBJ whole genome shotgun (WGS) entry which is preliminary data.</text>
</comment>
<dbReference type="PROSITE" id="PS50893">
    <property type="entry name" value="ABC_TRANSPORTER_2"/>
    <property type="match status" value="1"/>
</dbReference>
<keyword evidence="2" id="KW-1003">Cell membrane</keyword>
<dbReference type="GO" id="GO:0016887">
    <property type="term" value="F:ATP hydrolysis activity"/>
    <property type="evidence" value="ECO:0007669"/>
    <property type="project" value="InterPro"/>
</dbReference>
<dbReference type="CDD" id="cd03230">
    <property type="entry name" value="ABC_DR_subfamily_A"/>
    <property type="match status" value="1"/>
</dbReference>
<organism evidence="6 7">
    <name type="scientific">Chitiniphilus eburneus</name>
    <dbReference type="NCBI Taxonomy" id="2571148"/>
    <lineage>
        <taxon>Bacteria</taxon>
        <taxon>Pseudomonadati</taxon>
        <taxon>Pseudomonadota</taxon>
        <taxon>Betaproteobacteria</taxon>
        <taxon>Neisseriales</taxon>
        <taxon>Chitinibacteraceae</taxon>
        <taxon>Chitiniphilus</taxon>
    </lineage>
</organism>
<evidence type="ECO:0000256" key="2">
    <source>
        <dbReference type="ARBA" id="ARBA00022475"/>
    </source>
</evidence>
<proteinExistence type="predicted"/>
<evidence type="ECO:0000256" key="3">
    <source>
        <dbReference type="ARBA" id="ARBA00022741"/>
    </source>
</evidence>
<gene>
    <name evidence="6" type="ORF">FAZ21_03415</name>
</gene>
<dbReference type="SMART" id="SM00382">
    <property type="entry name" value="AAA"/>
    <property type="match status" value="1"/>
</dbReference>
<dbReference type="Proteomes" id="UP000310016">
    <property type="component" value="Unassembled WGS sequence"/>
</dbReference>
<dbReference type="Gene3D" id="3.40.50.300">
    <property type="entry name" value="P-loop containing nucleotide triphosphate hydrolases"/>
    <property type="match status" value="1"/>
</dbReference>
<dbReference type="InterPro" id="IPR003593">
    <property type="entry name" value="AAA+_ATPase"/>
</dbReference>
<keyword evidence="7" id="KW-1185">Reference proteome</keyword>
<evidence type="ECO:0000259" key="5">
    <source>
        <dbReference type="PROSITE" id="PS50893"/>
    </source>
</evidence>
<evidence type="ECO:0000256" key="1">
    <source>
        <dbReference type="ARBA" id="ARBA00022448"/>
    </source>
</evidence>
<dbReference type="PANTHER" id="PTHR42939">
    <property type="entry name" value="ABC TRANSPORTER ATP-BINDING PROTEIN ALBC-RELATED"/>
    <property type="match status" value="1"/>
</dbReference>
<accession>A0A4U0Q837</accession>
<evidence type="ECO:0000313" key="6">
    <source>
        <dbReference type="EMBL" id="TJZ77399.1"/>
    </source>
</evidence>
<dbReference type="EMBL" id="SUMF01000002">
    <property type="protein sequence ID" value="TJZ77399.1"/>
    <property type="molecule type" value="Genomic_DNA"/>
</dbReference>
<sequence>MTTAIELVRLKKTYRAGWRKTKVALDDLSLSVQPGEAFGFIGANGAGKSTTIKALMGLLAPDEGGASLFGIPALQPRARQRVAYVPESPILFDQLTPLELMDYGCAYHGVRKPSMREHCLSWLARFGLEEVANKPIRGFSKGMTQRAALAHALAIEPRLLVLDEPLSGLDPVGRKLVMDVMGEFHAAGGTLFFSSHVLYDVQRLADRFGIIHQGRLRALGNLSELEQAPDTALQLRIAGENAPTQATPLGAGEWLIEVQQNDLWNILDTCRERGMRVVELRPRLDLEQFFNQLVEAPIADQ</sequence>
<evidence type="ECO:0000256" key="4">
    <source>
        <dbReference type="ARBA" id="ARBA00022840"/>
    </source>
</evidence>
<dbReference type="SUPFAM" id="SSF52540">
    <property type="entry name" value="P-loop containing nucleoside triphosphate hydrolases"/>
    <property type="match status" value="1"/>
</dbReference>
<dbReference type="PANTHER" id="PTHR42939:SF1">
    <property type="entry name" value="ABC TRANSPORTER ATP-BINDING PROTEIN ALBC-RELATED"/>
    <property type="match status" value="1"/>
</dbReference>
<dbReference type="RefSeq" id="WP_136771875.1">
    <property type="nucleotide sequence ID" value="NZ_CP156074.1"/>
</dbReference>
<dbReference type="InterPro" id="IPR051782">
    <property type="entry name" value="ABC_Transporter_VariousFunc"/>
</dbReference>
<feature type="domain" description="ABC transporter" evidence="5">
    <location>
        <begin position="8"/>
        <end position="238"/>
    </location>
</feature>
<dbReference type="GO" id="GO:0005524">
    <property type="term" value="F:ATP binding"/>
    <property type="evidence" value="ECO:0007669"/>
    <property type="project" value="UniProtKB-KW"/>
</dbReference>
<dbReference type="InterPro" id="IPR003439">
    <property type="entry name" value="ABC_transporter-like_ATP-bd"/>
</dbReference>
<reference evidence="6 7" key="1">
    <citation type="submission" date="2019-04" db="EMBL/GenBank/DDBJ databases">
        <title>Chitiniphilus eburnea sp. nov., a novel chitinolytic bacterium isolated from aquaculture sludge.</title>
        <authorList>
            <person name="Sheng M."/>
        </authorList>
    </citation>
    <scope>NUCLEOTIDE SEQUENCE [LARGE SCALE GENOMIC DNA]</scope>
    <source>
        <strain evidence="6 7">HX-2-15</strain>
    </source>
</reference>
<evidence type="ECO:0000313" key="7">
    <source>
        <dbReference type="Proteomes" id="UP000310016"/>
    </source>
</evidence>
<keyword evidence="1" id="KW-0813">Transport</keyword>
<keyword evidence="4 6" id="KW-0067">ATP-binding</keyword>
<dbReference type="Pfam" id="PF00005">
    <property type="entry name" value="ABC_tran"/>
    <property type="match status" value="1"/>
</dbReference>
<keyword evidence="3" id="KW-0547">Nucleotide-binding</keyword>
<dbReference type="InterPro" id="IPR027417">
    <property type="entry name" value="P-loop_NTPase"/>
</dbReference>
<dbReference type="OrthoDB" id="9804819at2"/>
<name>A0A4U0Q837_9NEIS</name>